<evidence type="ECO:0000313" key="2">
    <source>
        <dbReference type="EMBL" id="MFC0472766.1"/>
    </source>
</evidence>
<dbReference type="EMBL" id="JBHLUX010000087">
    <property type="protein sequence ID" value="MFC0472766.1"/>
    <property type="molecule type" value="Genomic_DNA"/>
</dbReference>
<feature type="transmembrane region" description="Helical" evidence="1">
    <location>
        <begin position="6"/>
        <end position="22"/>
    </location>
</feature>
<keyword evidence="1" id="KW-0812">Transmembrane</keyword>
<feature type="transmembrane region" description="Helical" evidence="1">
    <location>
        <begin position="97"/>
        <end position="114"/>
    </location>
</feature>
<accession>A0ABV6KHF1</accession>
<organism evidence="2 3">
    <name type="scientific">Halalkalibacter kiskunsagensis</name>
    <dbReference type="NCBI Taxonomy" id="1548599"/>
    <lineage>
        <taxon>Bacteria</taxon>
        <taxon>Bacillati</taxon>
        <taxon>Bacillota</taxon>
        <taxon>Bacilli</taxon>
        <taxon>Bacillales</taxon>
        <taxon>Bacillaceae</taxon>
        <taxon>Halalkalibacter</taxon>
    </lineage>
</organism>
<dbReference type="RefSeq" id="WP_335962842.1">
    <property type="nucleotide sequence ID" value="NZ_JAXBLX010000036.1"/>
</dbReference>
<reference evidence="2 3" key="1">
    <citation type="submission" date="2024-09" db="EMBL/GenBank/DDBJ databases">
        <authorList>
            <person name="Sun Q."/>
            <person name="Mori K."/>
        </authorList>
    </citation>
    <scope>NUCLEOTIDE SEQUENCE [LARGE SCALE GENOMIC DNA]</scope>
    <source>
        <strain evidence="2 3">NCAIM B.02610</strain>
    </source>
</reference>
<evidence type="ECO:0000313" key="3">
    <source>
        <dbReference type="Proteomes" id="UP001589838"/>
    </source>
</evidence>
<sequence length="165" mass="20340">MNLEYTILYLVWNITVFSLFFIPTNKYREASIAFLFQQFVTWFLGILVVEWNWINYPVRLLANVNETSFTFEFFVYPVIGIFFVLYFPIYRSLFNRFLYYFSYTTGITIPEILFEKYTDTIEFVHWTWYYTWISIFLSLVLLRVFYKWYFNERTGSRNSLFSKVD</sequence>
<keyword evidence="1" id="KW-0472">Membrane</keyword>
<keyword evidence="1" id="KW-1133">Transmembrane helix</keyword>
<evidence type="ECO:0000256" key="1">
    <source>
        <dbReference type="SAM" id="Phobius"/>
    </source>
</evidence>
<feature type="transmembrane region" description="Helical" evidence="1">
    <location>
        <begin position="73"/>
        <end position="90"/>
    </location>
</feature>
<comment type="caution">
    <text evidence="2">The sequence shown here is derived from an EMBL/GenBank/DDBJ whole genome shotgun (WGS) entry which is preliminary data.</text>
</comment>
<keyword evidence="3" id="KW-1185">Reference proteome</keyword>
<feature type="transmembrane region" description="Helical" evidence="1">
    <location>
        <begin position="34"/>
        <end position="53"/>
    </location>
</feature>
<dbReference type="Proteomes" id="UP001589838">
    <property type="component" value="Unassembled WGS sequence"/>
</dbReference>
<gene>
    <name evidence="2" type="ORF">ACFFHM_20345</name>
</gene>
<dbReference type="NCBIfam" id="NF041644">
    <property type="entry name" value="CBO0543_fam"/>
    <property type="match status" value="1"/>
</dbReference>
<name>A0ABV6KHF1_9BACI</name>
<proteinExistence type="predicted"/>
<dbReference type="InterPro" id="IPR048147">
    <property type="entry name" value="CBO0543-like"/>
</dbReference>
<protein>
    <submittedName>
        <fullName evidence="2">CBO0543 family protein</fullName>
    </submittedName>
</protein>
<feature type="transmembrane region" description="Helical" evidence="1">
    <location>
        <begin position="126"/>
        <end position="146"/>
    </location>
</feature>